<feature type="compositionally biased region" description="Polar residues" evidence="7">
    <location>
        <begin position="287"/>
        <end position="296"/>
    </location>
</feature>
<gene>
    <name evidence="8" type="ORF">SAMN04489750_0164</name>
</gene>
<feature type="region of interest" description="Disordered" evidence="7">
    <location>
        <begin position="242"/>
        <end position="302"/>
    </location>
</feature>
<dbReference type="NCBIfam" id="NF005721">
    <property type="entry name" value="PRK07539.1-1"/>
    <property type="match status" value="1"/>
</dbReference>
<evidence type="ECO:0000256" key="1">
    <source>
        <dbReference type="ARBA" id="ARBA00010643"/>
    </source>
</evidence>
<proteinExistence type="inferred from homology"/>
<dbReference type="EMBL" id="UESZ01000001">
    <property type="protein sequence ID" value="SSA32898.1"/>
    <property type="molecule type" value="Genomic_DNA"/>
</dbReference>
<dbReference type="InterPro" id="IPR036249">
    <property type="entry name" value="Thioredoxin-like_sf"/>
</dbReference>
<dbReference type="Proteomes" id="UP000250028">
    <property type="component" value="Unassembled WGS sequence"/>
</dbReference>
<dbReference type="Pfam" id="PF01257">
    <property type="entry name" value="2Fe-2S_thioredx"/>
    <property type="match status" value="1"/>
</dbReference>
<dbReference type="Gene3D" id="1.10.10.1590">
    <property type="entry name" value="NADH-quinone oxidoreductase subunit E"/>
    <property type="match status" value="1"/>
</dbReference>
<dbReference type="OrthoDB" id="9807941at2"/>
<dbReference type="GO" id="GO:0003954">
    <property type="term" value="F:NADH dehydrogenase activity"/>
    <property type="evidence" value="ECO:0007669"/>
    <property type="project" value="TreeGrafter"/>
</dbReference>
<keyword evidence="4" id="KW-0408">Iron</keyword>
<dbReference type="SUPFAM" id="SSF52833">
    <property type="entry name" value="Thioredoxin-like"/>
    <property type="match status" value="1"/>
</dbReference>
<dbReference type="GO" id="GO:0051537">
    <property type="term" value="F:2 iron, 2 sulfur cluster binding"/>
    <property type="evidence" value="ECO:0007669"/>
    <property type="project" value="UniProtKB-KW"/>
</dbReference>
<evidence type="ECO:0000256" key="4">
    <source>
        <dbReference type="ARBA" id="ARBA00023004"/>
    </source>
</evidence>
<keyword evidence="9" id="KW-1185">Reference proteome</keyword>
<evidence type="ECO:0000256" key="2">
    <source>
        <dbReference type="ARBA" id="ARBA00022714"/>
    </source>
</evidence>
<keyword evidence="5" id="KW-0411">Iron-sulfur</keyword>
<dbReference type="InterPro" id="IPR042128">
    <property type="entry name" value="NuoE_dom"/>
</dbReference>
<organism evidence="8 9">
    <name type="scientific">Branchiibius hedensis</name>
    <dbReference type="NCBI Taxonomy" id="672460"/>
    <lineage>
        <taxon>Bacteria</taxon>
        <taxon>Bacillati</taxon>
        <taxon>Actinomycetota</taxon>
        <taxon>Actinomycetes</taxon>
        <taxon>Micrococcales</taxon>
        <taxon>Dermacoccaceae</taxon>
        <taxon>Branchiibius</taxon>
    </lineage>
</organism>
<keyword evidence="3" id="KW-0479">Metal-binding</keyword>
<evidence type="ECO:0000313" key="8">
    <source>
        <dbReference type="EMBL" id="SSA32898.1"/>
    </source>
</evidence>
<dbReference type="GO" id="GO:0046872">
    <property type="term" value="F:metal ion binding"/>
    <property type="evidence" value="ECO:0007669"/>
    <property type="project" value="UniProtKB-KW"/>
</dbReference>
<sequence length="302" mass="32433">MSIDDAEIREAYDLEGIPEPFHRLTPIQPSESKYDEAQLTALRADAAQIIARYPHKRSALLPLLHLVQSVDGYVTGRGVAFCAEQLELTDAEVTGVATFYTQYKRHPNGEYTVGVCTNTLCAVMGGDLIFERLSEHLGIGHDETTEDGKITLERVECNAACDYAPVVMANWEFMDNQTPESTIDFVEDLRAGKPVRPSRGPNAICTFKQVSRVLAGFNDGLADQGVGAGSASLAGLELVRAEERESGQSTGATHGSTDTSDEAADTGGMLPGLHTSQDTPANDPDTLPQSSGGDAQQTKDEE</sequence>
<name>A0A2Y8ZNK5_9MICO</name>
<evidence type="ECO:0000256" key="5">
    <source>
        <dbReference type="ARBA" id="ARBA00023014"/>
    </source>
</evidence>
<comment type="similarity">
    <text evidence="1">Belongs to the complex I 24 kDa subunit family.</text>
</comment>
<comment type="cofactor">
    <cofactor evidence="6">
        <name>[2Fe-2S] cluster</name>
        <dbReference type="ChEBI" id="CHEBI:190135"/>
    </cofactor>
</comment>
<feature type="compositionally biased region" description="Polar residues" evidence="7">
    <location>
        <begin position="247"/>
        <end position="258"/>
    </location>
</feature>
<dbReference type="AlphaFoldDB" id="A0A2Y8ZNK5"/>
<dbReference type="PANTHER" id="PTHR10371">
    <property type="entry name" value="NADH DEHYDROGENASE UBIQUINONE FLAVOPROTEIN 2, MITOCHONDRIAL"/>
    <property type="match status" value="1"/>
</dbReference>
<evidence type="ECO:0000256" key="3">
    <source>
        <dbReference type="ARBA" id="ARBA00022723"/>
    </source>
</evidence>
<dbReference type="RefSeq" id="WP_109683667.1">
    <property type="nucleotide sequence ID" value="NZ_QGDN01000001.1"/>
</dbReference>
<dbReference type="Gene3D" id="3.40.30.10">
    <property type="entry name" value="Glutaredoxin"/>
    <property type="match status" value="1"/>
</dbReference>
<dbReference type="PANTHER" id="PTHR10371:SF3">
    <property type="entry name" value="NADH DEHYDROGENASE [UBIQUINONE] FLAVOPROTEIN 2, MITOCHONDRIAL"/>
    <property type="match status" value="1"/>
</dbReference>
<accession>A0A2Y8ZNK5</accession>
<evidence type="ECO:0000256" key="7">
    <source>
        <dbReference type="SAM" id="MobiDB-lite"/>
    </source>
</evidence>
<evidence type="ECO:0000313" key="9">
    <source>
        <dbReference type="Proteomes" id="UP000250028"/>
    </source>
</evidence>
<dbReference type="CDD" id="cd03064">
    <property type="entry name" value="TRX_Fd_NuoE"/>
    <property type="match status" value="1"/>
</dbReference>
<dbReference type="FunFam" id="1.10.10.1590:FF:000001">
    <property type="entry name" value="NADH-quinone oxidoreductase subunit E"/>
    <property type="match status" value="1"/>
</dbReference>
<reference evidence="9" key="1">
    <citation type="submission" date="2016-10" db="EMBL/GenBank/DDBJ databases">
        <authorList>
            <person name="Varghese N."/>
            <person name="Submissions S."/>
        </authorList>
    </citation>
    <scope>NUCLEOTIDE SEQUENCE [LARGE SCALE GENOMIC DNA]</scope>
    <source>
        <strain evidence="9">DSM 22951</strain>
    </source>
</reference>
<protein>
    <submittedName>
        <fullName evidence="8">NADH dehydrogenase subunit E</fullName>
    </submittedName>
</protein>
<keyword evidence="2" id="KW-0001">2Fe-2S</keyword>
<dbReference type="InterPro" id="IPR041921">
    <property type="entry name" value="NuoE_N"/>
</dbReference>
<evidence type="ECO:0000256" key="6">
    <source>
        <dbReference type="ARBA" id="ARBA00034078"/>
    </source>
</evidence>